<evidence type="ECO:0000313" key="1">
    <source>
        <dbReference type="EMBL" id="NOJ45624.1"/>
    </source>
</evidence>
<dbReference type="SUPFAM" id="SSF53474">
    <property type="entry name" value="alpha/beta-Hydrolases"/>
    <property type="match status" value="1"/>
</dbReference>
<accession>A0A7Y4H104</accession>
<comment type="caution">
    <text evidence="1">The sequence shown here is derived from an EMBL/GenBank/DDBJ whole genome shotgun (WGS) entry which is preliminary data.</text>
</comment>
<keyword evidence="2" id="KW-1185">Reference proteome</keyword>
<reference evidence="1 2" key="1">
    <citation type="submission" date="2020-03" db="EMBL/GenBank/DDBJ databases">
        <title>Bradyrhizobium diversity isolated from nodules of Muelleranthus trifoliolatus.</title>
        <authorList>
            <person name="Klepa M."/>
            <person name="Helene L."/>
            <person name="Hungria M."/>
        </authorList>
    </citation>
    <scope>NUCLEOTIDE SEQUENCE [LARGE SCALE GENOMIC DNA]</scope>
    <source>
        <strain evidence="1 2">WSM 1744</strain>
    </source>
</reference>
<dbReference type="AlphaFoldDB" id="A0A7Y4H104"/>
<dbReference type="Proteomes" id="UP000528734">
    <property type="component" value="Unassembled WGS sequence"/>
</dbReference>
<dbReference type="EMBL" id="JAAVLW010000002">
    <property type="protein sequence ID" value="NOJ45624.1"/>
    <property type="molecule type" value="Genomic_DNA"/>
</dbReference>
<evidence type="ECO:0000313" key="2">
    <source>
        <dbReference type="Proteomes" id="UP000528734"/>
    </source>
</evidence>
<sequence>MRTPSIRSSRPATLLPSDTDLTLLPGLGHIPQIEDPGMFNDALLKTLARL</sequence>
<proteinExistence type="predicted"/>
<protein>
    <recommendedName>
        <fullName evidence="3">Alpha/beta hydrolase</fullName>
    </recommendedName>
</protein>
<dbReference type="InterPro" id="IPR029058">
    <property type="entry name" value="AB_hydrolase_fold"/>
</dbReference>
<organism evidence="1 2">
    <name type="scientific">Bradyrhizobium archetypum</name>
    <dbReference type="NCBI Taxonomy" id="2721160"/>
    <lineage>
        <taxon>Bacteria</taxon>
        <taxon>Pseudomonadati</taxon>
        <taxon>Pseudomonadota</taxon>
        <taxon>Alphaproteobacteria</taxon>
        <taxon>Hyphomicrobiales</taxon>
        <taxon>Nitrobacteraceae</taxon>
        <taxon>Bradyrhizobium</taxon>
    </lineage>
</organism>
<gene>
    <name evidence="1" type="ORF">HCN50_05030</name>
</gene>
<evidence type="ECO:0008006" key="3">
    <source>
        <dbReference type="Google" id="ProtNLM"/>
    </source>
</evidence>
<name>A0A7Y4H104_9BRAD</name>